<dbReference type="PANTHER" id="PTHR38479">
    <property type="entry name" value="LMO0824 PROTEIN"/>
    <property type="match status" value="1"/>
</dbReference>
<name>A0A4R7HY45_9ACTN</name>
<comment type="caution">
    <text evidence="1">The sequence shown here is derived from an EMBL/GenBank/DDBJ whole genome shotgun (WGS) entry which is preliminary data.</text>
</comment>
<evidence type="ECO:0000313" key="2">
    <source>
        <dbReference type="Proteomes" id="UP000294558"/>
    </source>
</evidence>
<dbReference type="Pfam" id="PF06224">
    <property type="entry name" value="AlkZ-like"/>
    <property type="match status" value="1"/>
</dbReference>
<protein>
    <submittedName>
        <fullName evidence="1">Winged helix DNA-binding protein</fullName>
    </submittedName>
</protein>
<dbReference type="Proteomes" id="UP000294558">
    <property type="component" value="Unassembled WGS sequence"/>
</dbReference>
<keyword evidence="1" id="KW-0238">DNA-binding</keyword>
<gene>
    <name evidence="1" type="ORF">BDK89_0989</name>
</gene>
<organism evidence="1 2">
    <name type="scientific">Ilumatobacter fluminis</name>
    <dbReference type="NCBI Taxonomy" id="467091"/>
    <lineage>
        <taxon>Bacteria</taxon>
        <taxon>Bacillati</taxon>
        <taxon>Actinomycetota</taxon>
        <taxon>Acidimicrobiia</taxon>
        <taxon>Acidimicrobiales</taxon>
        <taxon>Ilumatobacteraceae</taxon>
        <taxon>Ilumatobacter</taxon>
    </lineage>
</organism>
<dbReference type="AlphaFoldDB" id="A0A4R7HY45"/>
<dbReference type="PANTHER" id="PTHR38479:SF2">
    <property type="entry name" value="WINGED HELIX DNA-BINDING DOMAIN-CONTAINING PROTEIN"/>
    <property type="match status" value="1"/>
</dbReference>
<sequence length="384" mass="41878">MRHLLTPNARVDTVDQVAEALVALHSSDPVTVYLSAALRLRQPSIDTVDRALYDDRRLLRHHAMRRTLWAMTPATTVAAHAGFTRKIAAAERRRTGKLFGLDETGIDDAIERVTTAVHEHGGPISTRAVGEILPDLAEPRPVNQGTNYGGTMAVHTRALLVAAFEGHIARGRPAGTWIASQYDWWPVESWVGRRLDDQDDHDELAGAAAVIGAWLATSGPATLDDLVWWTGSTKTLVRRSLEQIEAVEVVTNDGRTDVTGYVLPDDALDGITGADPGPWVALLPGLDPTAMGWKQRAWYLDDETNARVTDRNGNIGPTVWVDGSVVGGWAQRPDGTIVHDVELATLGGVHHDLLDAEIDRLRALVGDTRFTPRFPSPNQKQLLA</sequence>
<dbReference type="GO" id="GO:0003677">
    <property type="term" value="F:DNA binding"/>
    <property type="evidence" value="ECO:0007669"/>
    <property type="project" value="UniProtKB-KW"/>
</dbReference>
<accession>A0A4R7HY45</accession>
<dbReference type="InterPro" id="IPR009351">
    <property type="entry name" value="AlkZ-like"/>
</dbReference>
<evidence type="ECO:0000313" key="1">
    <source>
        <dbReference type="EMBL" id="TDT15419.1"/>
    </source>
</evidence>
<keyword evidence="2" id="KW-1185">Reference proteome</keyword>
<proteinExistence type="predicted"/>
<reference evidence="1 2" key="1">
    <citation type="submission" date="2019-03" db="EMBL/GenBank/DDBJ databases">
        <title>Sequencing the genomes of 1000 actinobacteria strains.</title>
        <authorList>
            <person name="Klenk H.-P."/>
        </authorList>
    </citation>
    <scope>NUCLEOTIDE SEQUENCE [LARGE SCALE GENOMIC DNA]</scope>
    <source>
        <strain evidence="1 2">DSM 18936</strain>
    </source>
</reference>
<dbReference type="EMBL" id="SOAU01000001">
    <property type="protein sequence ID" value="TDT15419.1"/>
    <property type="molecule type" value="Genomic_DNA"/>
</dbReference>